<gene>
    <name evidence="2" type="ORF">BSCA_0181</name>
</gene>
<dbReference type="Gene3D" id="2.30.110.10">
    <property type="entry name" value="Electron Transport, Fmn-binding Protein, Chain A"/>
    <property type="match status" value="1"/>
</dbReference>
<dbReference type="RefSeq" id="WP_046726128.1">
    <property type="nucleotide sequence ID" value="NZ_CAUPKV010000038.1"/>
</dbReference>
<protein>
    <submittedName>
        <fullName evidence="2">Flavin-nucleotide-binding protein</fullName>
    </submittedName>
</protein>
<dbReference type="PANTHER" id="PTHR34071:SF2">
    <property type="entry name" value="FLAVIN-NUCLEOTIDE-BINDING PROTEIN"/>
    <property type="match status" value="1"/>
</dbReference>
<dbReference type="eggNOG" id="COG3467">
    <property type="taxonomic scope" value="Bacteria"/>
</dbReference>
<organism evidence="2 3">
    <name type="scientific">Bifidobacterium scardovii</name>
    <dbReference type="NCBI Taxonomy" id="158787"/>
    <lineage>
        <taxon>Bacteria</taxon>
        <taxon>Bacillati</taxon>
        <taxon>Actinomycetota</taxon>
        <taxon>Actinomycetes</taxon>
        <taxon>Bifidobacteriales</taxon>
        <taxon>Bifidobacteriaceae</taxon>
        <taxon>Bifidobacterium</taxon>
    </lineage>
</organism>
<dbReference type="EMBL" id="JGZO01000012">
    <property type="protein sequence ID" value="KFI93691.1"/>
    <property type="molecule type" value="Genomic_DNA"/>
</dbReference>
<feature type="region of interest" description="Disordered" evidence="1">
    <location>
        <begin position="194"/>
        <end position="222"/>
    </location>
</feature>
<dbReference type="InterPro" id="IPR024747">
    <property type="entry name" value="Pyridox_Oxase-rel"/>
</dbReference>
<accession>A0A087DDU1</accession>
<dbReference type="InterPro" id="IPR012349">
    <property type="entry name" value="Split_barrel_FMN-bd"/>
</dbReference>
<dbReference type="Pfam" id="PF12900">
    <property type="entry name" value="Pyridox_ox_2"/>
    <property type="match status" value="1"/>
</dbReference>
<comment type="caution">
    <text evidence="2">The sequence shown here is derived from an EMBL/GenBank/DDBJ whole genome shotgun (WGS) entry which is preliminary data.</text>
</comment>
<dbReference type="Proteomes" id="UP000029033">
    <property type="component" value="Unassembled WGS sequence"/>
</dbReference>
<dbReference type="AlphaFoldDB" id="A0A087DDU1"/>
<dbReference type="GeneID" id="85164686"/>
<evidence type="ECO:0000313" key="3">
    <source>
        <dbReference type="Proteomes" id="UP000029033"/>
    </source>
</evidence>
<feature type="compositionally biased region" description="Basic and acidic residues" evidence="1">
    <location>
        <begin position="16"/>
        <end position="35"/>
    </location>
</feature>
<dbReference type="PANTHER" id="PTHR34071">
    <property type="entry name" value="5-NITROIMIDAZOLE ANTIBIOTICS RESISTANCE PROTEIN, NIMA-FAMILY-RELATED PROTEIN-RELATED"/>
    <property type="match status" value="1"/>
</dbReference>
<name>A0A087DDU1_9BIFI</name>
<evidence type="ECO:0000256" key="1">
    <source>
        <dbReference type="SAM" id="MobiDB-lite"/>
    </source>
</evidence>
<reference evidence="2 3" key="1">
    <citation type="submission" date="2014-03" db="EMBL/GenBank/DDBJ databases">
        <title>Genomics of Bifidobacteria.</title>
        <authorList>
            <person name="Ventura M."/>
            <person name="Milani C."/>
            <person name="Lugli G.A."/>
        </authorList>
    </citation>
    <scope>NUCLEOTIDE SEQUENCE [LARGE SCALE GENOMIC DNA]</scope>
    <source>
        <strain evidence="2 3">LMG 21589</strain>
    </source>
</reference>
<dbReference type="STRING" id="158787.BSCA_0181"/>
<proteinExistence type="predicted"/>
<evidence type="ECO:0000313" key="2">
    <source>
        <dbReference type="EMBL" id="KFI93691.1"/>
    </source>
</evidence>
<dbReference type="SUPFAM" id="SSF50475">
    <property type="entry name" value="FMN-binding split barrel"/>
    <property type="match status" value="1"/>
</dbReference>
<sequence length="222" mass="23981">MSMENTGNTTGARTPSKREDERTVAGERRMMRRADREVTDREQIAAILAGCDIVDVAYTDAEGLTVVLLNFGYDYDVASGAMTLWFHSAPHGRKLDAIRAAAGGRLPVAFAMRTDCEVVAGRAACNWGEAFKSVVGNGEASLVEDMDERRHGLQALMAHQAHMPHVEFTDAQVRSVTVWKIEVGYLTAKVRAKPAPVHAHQHQQSAASSSSASAGAPHPQAE</sequence>
<dbReference type="OrthoDB" id="9794935at2"/>
<feature type="region of interest" description="Disordered" evidence="1">
    <location>
        <begin position="1"/>
        <end position="35"/>
    </location>
</feature>
<feature type="compositionally biased region" description="Polar residues" evidence="1">
    <location>
        <begin position="1"/>
        <end position="13"/>
    </location>
</feature>
<keyword evidence="3" id="KW-1185">Reference proteome</keyword>